<gene>
    <name evidence="2" type="ORF">MB901379_02888</name>
</gene>
<keyword evidence="3" id="KW-1185">Reference proteome</keyword>
<organism evidence="2 3">
    <name type="scientific">Mycobacterium basiliense</name>
    <dbReference type="NCBI Taxonomy" id="2094119"/>
    <lineage>
        <taxon>Bacteria</taxon>
        <taxon>Bacillati</taxon>
        <taxon>Actinomycetota</taxon>
        <taxon>Actinomycetes</taxon>
        <taxon>Mycobacteriales</taxon>
        <taxon>Mycobacteriaceae</taxon>
        <taxon>Mycobacterium</taxon>
    </lineage>
</organism>
<dbReference type="AlphaFoldDB" id="A0A447GFR5"/>
<dbReference type="EMBL" id="LR130759">
    <property type="protein sequence ID" value="VDM89315.1"/>
    <property type="molecule type" value="Genomic_DNA"/>
</dbReference>
<accession>A0A447GFR5</accession>
<evidence type="ECO:0008006" key="4">
    <source>
        <dbReference type="Google" id="ProtNLM"/>
    </source>
</evidence>
<protein>
    <recommendedName>
        <fullName evidence="4">Streptogramin lyase</fullName>
    </recommendedName>
</protein>
<dbReference type="Proteomes" id="UP000269998">
    <property type="component" value="Chromosome"/>
</dbReference>
<dbReference type="SUPFAM" id="SSF63829">
    <property type="entry name" value="Calcium-dependent phosphotriesterase"/>
    <property type="match status" value="1"/>
</dbReference>
<evidence type="ECO:0000313" key="3">
    <source>
        <dbReference type="Proteomes" id="UP000269998"/>
    </source>
</evidence>
<dbReference type="KEGG" id="mbai:MB901379_02888"/>
<feature type="region of interest" description="Disordered" evidence="1">
    <location>
        <begin position="59"/>
        <end position="80"/>
    </location>
</feature>
<dbReference type="Gene3D" id="2.130.10.10">
    <property type="entry name" value="YVTN repeat-like/Quinoprotein amine dehydrogenase"/>
    <property type="match status" value="1"/>
</dbReference>
<reference evidence="3" key="1">
    <citation type="submission" date="2018-02" db="EMBL/GenBank/DDBJ databases">
        <authorList>
            <person name="Seth-Smith MB H."/>
            <person name="Seth-Smith H."/>
        </authorList>
    </citation>
    <scope>NUCLEOTIDE SEQUENCE [LARGE SCALE GENOMIC DNA]</scope>
</reference>
<name>A0A447GFR5_9MYCO</name>
<sequence>MGNMTILDATTFIKFLTSPSRFERDPLLENAKRALQSHFFSVVILLASATACSSNPLQTAPPTVEPARPAVSPRASQTPAGVVRPLAGKAQAAIYDGGSHRLVTLSAGSDPSAPASISIFGNEQTAPRTIALPGPATALACDGNGTAYAAGRGAYSAINLASGQIAQIGVADAAGTDFTAIARRADGKLVLGSADGALYTLAPSGTPTNAGTASVVNRSKIFARVDAVVTQGNTTVVLDRGQTSVTAIGAGGSVEQALRAGEGATTLAADPLGRVLVADTRGGQLLVYGVNPLILRQAYPVRRSPYGLAGSHDLAWVSQTASNLVIGYDLSTGIPVEKVRYPTVQQPNSLAFDETSGTLYVVSGSGAGVQVIEHAAGIP</sequence>
<proteinExistence type="predicted"/>
<evidence type="ECO:0000313" key="2">
    <source>
        <dbReference type="EMBL" id="VDM89315.1"/>
    </source>
</evidence>
<dbReference type="InterPro" id="IPR015943">
    <property type="entry name" value="WD40/YVTN_repeat-like_dom_sf"/>
</dbReference>
<evidence type="ECO:0000256" key="1">
    <source>
        <dbReference type="SAM" id="MobiDB-lite"/>
    </source>
</evidence>